<keyword evidence="8" id="KW-0812">Transmembrane</keyword>
<evidence type="ECO:0000256" key="7">
    <source>
        <dbReference type="ARBA" id="ARBA00023049"/>
    </source>
</evidence>
<evidence type="ECO:0000256" key="2">
    <source>
        <dbReference type="ARBA" id="ARBA00004196"/>
    </source>
</evidence>
<accession>U3BP83</accession>
<keyword evidence="4" id="KW-0479">Metal-binding</keyword>
<keyword evidence="3" id="KW-0645">Protease</keyword>
<organism evidence="11 12">
    <name type="scientific">Vibrio proteolyticus NBRC 13287</name>
    <dbReference type="NCBI Taxonomy" id="1219065"/>
    <lineage>
        <taxon>Bacteria</taxon>
        <taxon>Pseudomonadati</taxon>
        <taxon>Pseudomonadota</taxon>
        <taxon>Gammaproteobacteria</taxon>
        <taxon>Vibrionales</taxon>
        <taxon>Vibrionaceae</taxon>
        <taxon>Vibrio</taxon>
    </lineage>
</organism>
<feature type="domain" description="M23ase beta-sheet core" evidence="9">
    <location>
        <begin position="197"/>
        <end position="290"/>
    </location>
</feature>
<dbReference type="InterPro" id="IPR016047">
    <property type="entry name" value="M23ase_b-sheet_dom"/>
</dbReference>
<dbReference type="RefSeq" id="WP_021706309.1">
    <property type="nucleotide sequence ID" value="NZ_BATJ01000013.1"/>
</dbReference>
<keyword evidence="8" id="KW-0472">Membrane</keyword>
<name>U3BP83_VIBPR</name>
<gene>
    <name evidence="11" type="ORF">VPR01S_13_00020</name>
</gene>
<dbReference type="CDD" id="cd12797">
    <property type="entry name" value="M23_peptidase"/>
    <property type="match status" value="1"/>
</dbReference>
<dbReference type="Pfam" id="PF01551">
    <property type="entry name" value="Peptidase_M23"/>
    <property type="match status" value="1"/>
</dbReference>
<dbReference type="GO" id="GO:0004222">
    <property type="term" value="F:metalloendopeptidase activity"/>
    <property type="evidence" value="ECO:0007669"/>
    <property type="project" value="TreeGrafter"/>
</dbReference>
<evidence type="ECO:0000256" key="6">
    <source>
        <dbReference type="ARBA" id="ARBA00022833"/>
    </source>
</evidence>
<dbReference type="STRING" id="1219065.VPR01S_13_00020"/>
<evidence type="ECO:0000256" key="8">
    <source>
        <dbReference type="SAM" id="Phobius"/>
    </source>
</evidence>
<feature type="domain" description="Csd3-like second N-terminal" evidence="10">
    <location>
        <begin position="77"/>
        <end position="184"/>
    </location>
</feature>
<sequence length="351" mass="39763">MMVNTEYLKNTLSELSEFRPSPKACYLGFALLFITILTYSVSMRTAPDTSAAWRLPPLEEPPISVEHPVTSSFRIYNAHIQGSFFISALDAGMSSYEISTLVSTLNSHFNFVTIPEDGAEFSVEFDDIKSSKVRAFYYKDQGKQFFAMRYKNGHFYNQDGVALEEEAFLLQPTTVHFPISSGFDLDRLHPITRRVTPHHGTDYMTPVGTPVMSIGSGEVIVSRYDRFAGNYITVRHSNGYATRYLHLSKRYVHKGQIIKKGQPIGLTGNTGRTTGPHLHFELLSNGKAIDFERYRYQLKSPKSDILLSRAEKKEMRLEIQLFMARVAEQQQLGLAMNSPKNNERPAKPLAQ</sequence>
<evidence type="ECO:0000259" key="9">
    <source>
        <dbReference type="Pfam" id="PF01551"/>
    </source>
</evidence>
<keyword evidence="6" id="KW-0862">Zinc</keyword>
<comment type="caution">
    <text evidence="11">The sequence shown here is derived from an EMBL/GenBank/DDBJ whole genome shotgun (WGS) entry which is preliminary data.</text>
</comment>
<dbReference type="InterPro" id="IPR045834">
    <property type="entry name" value="Csd3_N2"/>
</dbReference>
<dbReference type="eggNOG" id="COG0739">
    <property type="taxonomic scope" value="Bacteria"/>
</dbReference>
<evidence type="ECO:0000313" key="11">
    <source>
        <dbReference type="EMBL" id="GAD68338.1"/>
    </source>
</evidence>
<dbReference type="EMBL" id="BATJ01000013">
    <property type="protein sequence ID" value="GAD68338.1"/>
    <property type="molecule type" value="Genomic_DNA"/>
</dbReference>
<dbReference type="GO" id="GO:0030313">
    <property type="term" value="C:cell envelope"/>
    <property type="evidence" value="ECO:0007669"/>
    <property type="project" value="UniProtKB-SubCell"/>
</dbReference>
<dbReference type="Proteomes" id="UP000016570">
    <property type="component" value="Unassembled WGS sequence"/>
</dbReference>
<evidence type="ECO:0000256" key="1">
    <source>
        <dbReference type="ARBA" id="ARBA00001947"/>
    </source>
</evidence>
<dbReference type="SUPFAM" id="SSF51261">
    <property type="entry name" value="Duplicated hybrid motif"/>
    <property type="match status" value="1"/>
</dbReference>
<protein>
    <submittedName>
        <fullName evidence="11">Peptidase M23 family protein</fullName>
    </submittedName>
</protein>
<feature type="transmembrane region" description="Helical" evidence="8">
    <location>
        <begin position="24"/>
        <end position="41"/>
    </location>
</feature>
<dbReference type="Gene3D" id="2.70.70.10">
    <property type="entry name" value="Glucose Permease (Domain IIA)"/>
    <property type="match status" value="1"/>
</dbReference>
<dbReference type="AlphaFoldDB" id="U3BP83"/>
<keyword evidence="7" id="KW-0482">Metalloprotease</keyword>
<comment type="cofactor">
    <cofactor evidence="1">
        <name>Zn(2+)</name>
        <dbReference type="ChEBI" id="CHEBI:29105"/>
    </cofactor>
</comment>
<dbReference type="InterPro" id="IPR011055">
    <property type="entry name" value="Dup_hybrid_motif"/>
</dbReference>
<comment type="subcellular location">
    <subcellularLocation>
        <location evidence="2">Cell envelope</location>
    </subcellularLocation>
</comment>
<dbReference type="GO" id="GO:0046872">
    <property type="term" value="F:metal ion binding"/>
    <property type="evidence" value="ECO:0007669"/>
    <property type="project" value="UniProtKB-KW"/>
</dbReference>
<evidence type="ECO:0000256" key="5">
    <source>
        <dbReference type="ARBA" id="ARBA00022801"/>
    </source>
</evidence>
<keyword evidence="5" id="KW-0378">Hydrolase</keyword>
<reference evidence="11 12" key="1">
    <citation type="submission" date="2013-09" db="EMBL/GenBank/DDBJ databases">
        <title>Whole genome shotgun sequence of Vibrio proteolyticus NBRC 13287.</title>
        <authorList>
            <person name="Isaki S."/>
            <person name="Hosoyama A."/>
            <person name="Numata M."/>
            <person name="Hashimoto M."/>
            <person name="Hosoyama Y."/>
            <person name="Tsuchikane K."/>
            <person name="Noguchi M."/>
            <person name="Hirakata S."/>
            <person name="Ichikawa N."/>
            <person name="Ohji S."/>
            <person name="Yamazoe A."/>
            <person name="Fujita N."/>
        </authorList>
    </citation>
    <scope>NUCLEOTIDE SEQUENCE [LARGE SCALE GENOMIC DNA]</scope>
    <source>
        <strain evidence="11 12">NBRC 13287</strain>
    </source>
</reference>
<dbReference type="PANTHER" id="PTHR21666:SF292">
    <property type="entry name" value="MUREIN DD-ENDOPEPTIDASE MEPM"/>
    <property type="match status" value="1"/>
</dbReference>
<proteinExistence type="predicted"/>
<keyword evidence="8" id="KW-1133">Transmembrane helix</keyword>
<evidence type="ECO:0000256" key="3">
    <source>
        <dbReference type="ARBA" id="ARBA00022670"/>
    </source>
</evidence>
<dbReference type="Gene3D" id="3.10.450.350">
    <property type="match status" value="1"/>
</dbReference>
<dbReference type="PANTHER" id="PTHR21666">
    <property type="entry name" value="PEPTIDASE-RELATED"/>
    <property type="match status" value="1"/>
</dbReference>
<evidence type="ECO:0000256" key="4">
    <source>
        <dbReference type="ARBA" id="ARBA00022723"/>
    </source>
</evidence>
<dbReference type="InterPro" id="IPR050570">
    <property type="entry name" value="Cell_wall_metabolism_enzyme"/>
</dbReference>
<dbReference type="GO" id="GO:0006508">
    <property type="term" value="P:proteolysis"/>
    <property type="evidence" value="ECO:0007669"/>
    <property type="project" value="UniProtKB-KW"/>
</dbReference>
<keyword evidence="12" id="KW-1185">Reference proteome</keyword>
<dbReference type="Pfam" id="PF19425">
    <property type="entry name" value="Csd3_N2"/>
    <property type="match status" value="1"/>
</dbReference>
<evidence type="ECO:0000313" key="12">
    <source>
        <dbReference type="Proteomes" id="UP000016570"/>
    </source>
</evidence>
<evidence type="ECO:0000259" key="10">
    <source>
        <dbReference type="Pfam" id="PF19425"/>
    </source>
</evidence>